<feature type="region of interest" description="Disordered" evidence="1">
    <location>
        <begin position="196"/>
        <end position="215"/>
    </location>
</feature>
<keyword evidence="2" id="KW-0418">Kinase</keyword>
<dbReference type="SUPFAM" id="SSF111331">
    <property type="entry name" value="NAD kinase/diacylglycerol kinase-like"/>
    <property type="match status" value="1"/>
</dbReference>
<name>A0ABN6ZME1_9CREN</name>
<dbReference type="Proteomes" id="UP001341135">
    <property type="component" value="Chromosome"/>
</dbReference>
<keyword evidence="3" id="KW-1185">Reference proteome</keyword>
<reference evidence="2 3" key="1">
    <citation type="submission" date="2023-09" db="EMBL/GenBank/DDBJ databases">
        <title>Pyrofollis japonicus gen. nov. sp. nov., a novel member of the family Pyrodictiaceae isolated from the Iheya North hydrothermal field.</title>
        <authorList>
            <person name="Miyazaki U."/>
            <person name="Sanari M."/>
            <person name="Tame A."/>
            <person name="Kitajima M."/>
            <person name="Okamoto A."/>
            <person name="Sawayama S."/>
            <person name="Miyazaki J."/>
            <person name="Takai K."/>
            <person name="Nakagawa S."/>
        </authorList>
    </citation>
    <scope>NUCLEOTIDE SEQUENCE [LARGE SCALE GENOMIC DNA]</scope>
    <source>
        <strain evidence="2 3">AV2</strain>
    </source>
</reference>
<dbReference type="InterPro" id="IPR011386">
    <property type="entry name" value="Put_ATP-NAD_kin"/>
</dbReference>
<proteinExistence type="predicted"/>
<dbReference type="EMBL" id="AP028907">
    <property type="protein sequence ID" value="BES81402.1"/>
    <property type="molecule type" value="Genomic_DNA"/>
</dbReference>
<dbReference type="PANTHER" id="PTHR40697:SF2">
    <property type="entry name" value="ATP-NAD KINASE-RELATED"/>
    <property type="match status" value="1"/>
</dbReference>
<dbReference type="Pfam" id="PF20143">
    <property type="entry name" value="NAD_kinase_C"/>
    <property type="match status" value="1"/>
</dbReference>
<dbReference type="InterPro" id="IPR002504">
    <property type="entry name" value="NADK"/>
</dbReference>
<dbReference type="GO" id="GO:0016301">
    <property type="term" value="F:kinase activity"/>
    <property type="evidence" value="ECO:0007669"/>
    <property type="project" value="UniProtKB-KW"/>
</dbReference>
<evidence type="ECO:0000313" key="3">
    <source>
        <dbReference type="Proteomes" id="UP001341135"/>
    </source>
</evidence>
<protein>
    <submittedName>
        <fullName evidence="2">ATP-NAD kinase family protein</fullName>
    </submittedName>
</protein>
<dbReference type="Gene3D" id="3.40.50.10330">
    <property type="entry name" value="Probable inorganic polyphosphate/atp-NAD kinase, domain 1"/>
    <property type="match status" value="1"/>
</dbReference>
<evidence type="ECO:0000313" key="2">
    <source>
        <dbReference type="EMBL" id="BES81402.1"/>
    </source>
</evidence>
<dbReference type="InterPro" id="IPR016064">
    <property type="entry name" value="NAD/diacylglycerol_kinase_sf"/>
</dbReference>
<keyword evidence="2" id="KW-0808">Transferase</keyword>
<sequence length="370" mass="39565">MVNPLAGIGGPLALKGSDGEAGLIALERGAALVSPQKAARFLSRLKTLGIDKGLDILTAGGLMGEEEAATAGLRAIVVYRPQGWPTRRQDTIAAVKNCLKEGSEIVVFVGGDGTARDVLEALGPSHEVPVLGVPAGVKMYSSVYAETPEAAADVLWEWLHSGGLCEAEVLDIDEEAFRAGELRVKLYGVARVPCSSKMVGSSKQPSPSSPDEEENKQAIARYVVESMKPCTLYILGPGSTVKAIADEMGVEKTLLGVDVVHNGRVVALDVDEEKLYEIVKSHLARGGSVKLIVTPIGGQGYILGRGNQQISPRVLRLIGKKGIVVVATRNKVQHLRKLRVDTGDPELDRELRGYIRVVVDYGEELMMRVD</sequence>
<accession>A0ABN6ZME1</accession>
<gene>
    <name evidence="2" type="ORF">PABY_09690</name>
</gene>
<dbReference type="InterPro" id="IPR017438">
    <property type="entry name" value="ATP-NAD_kinase_N"/>
</dbReference>
<dbReference type="InterPro" id="IPR039065">
    <property type="entry name" value="AcoX-like"/>
</dbReference>
<organism evidence="2 3">
    <name type="scientific">Pyrodictium abyssi</name>
    <dbReference type="NCBI Taxonomy" id="54256"/>
    <lineage>
        <taxon>Archaea</taxon>
        <taxon>Thermoproteota</taxon>
        <taxon>Thermoprotei</taxon>
        <taxon>Desulfurococcales</taxon>
        <taxon>Pyrodictiaceae</taxon>
        <taxon>Pyrodictium</taxon>
    </lineage>
</organism>
<dbReference type="PIRSF" id="PIRSF016907">
    <property type="entry name" value="Kin_ATP-NAD"/>
    <property type="match status" value="1"/>
</dbReference>
<dbReference type="Pfam" id="PF01513">
    <property type="entry name" value="NAD_kinase"/>
    <property type="match status" value="1"/>
</dbReference>
<dbReference type="PANTHER" id="PTHR40697">
    <property type="entry name" value="ACETOIN CATABOLISM PROTEIN X"/>
    <property type="match status" value="1"/>
</dbReference>
<evidence type="ECO:0000256" key="1">
    <source>
        <dbReference type="SAM" id="MobiDB-lite"/>
    </source>
</evidence>